<sequence length="434" mass="48194">MRGATFGLAPVAYHLAAIRRRERRGHEEQLRLQAERLRALVRHAYADVPHYRRTYDPARVEALRTAHDLAGFPVLDRMDLHHHGAALLADGFTEAGTRSATTSGSSGIPITIRNSERDLGYLRATYLQDMLSSGLRPTDRIAYFRVNPFLRHPLERLGVLRNFHIPTDRPLDEQVAAFLAARPTFLVGFPNVIGSVVDELKRRGIAYDSVRTVLFGGERLTPAARAHILDYFGAAYQEVYACVETFTIARACPRGSLHLRTSDLVVEVEHDDGTVSVEDGKGEILLTRLRGQAMPLIRYRLGDRVHITSSDCPCGVARTPIVREVLGRSQDRIAAADGRRYYGSFLTSVIQDFPEVTRMQLIQYRPGAIEVVVVPTADARRDLTTDIEQALRRRAPGLEATVRTATHIAPEANGKIKIVKVHGDPVLSGDSSTT</sequence>
<evidence type="ECO:0000313" key="2">
    <source>
        <dbReference type="Proteomes" id="UP001589532"/>
    </source>
</evidence>
<organism evidence="1 2">
    <name type="scientific">Nonomuraea helvata</name>
    <dbReference type="NCBI Taxonomy" id="37484"/>
    <lineage>
        <taxon>Bacteria</taxon>
        <taxon>Bacillati</taxon>
        <taxon>Actinomycetota</taxon>
        <taxon>Actinomycetes</taxon>
        <taxon>Streptosporangiales</taxon>
        <taxon>Streptosporangiaceae</taxon>
        <taxon>Nonomuraea</taxon>
    </lineage>
</organism>
<gene>
    <name evidence="1" type="ORF">ACFFSA_52605</name>
</gene>
<dbReference type="PANTHER" id="PTHR36932:SF1">
    <property type="entry name" value="CAPSULAR POLYSACCHARIDE BIOSYNTHESIS PROTEIN"/>
    <property type="match status" value="1"/>
</dbReference>
<accession>A0ABV5SLN9</accession>
<evidence type="ECO:0000313" key="1">
    <source>
        <dbReference type="EMBL" id="MFB9631758.1"/>
    </source>
</evidence>
<dbReference type="RefSeq" id="WP_344994057.1">
    <property type="nucleotide sequence ID" value="NZ_BAAAXV010000008.1"/>
</dbReference>
<dbReference type="Gene3D" id="3.40.50.12780">
    <property type="entry name" value="N-terminal domain of ligase-like"/>
    <property type="match status" value="1"/>
</dbReference>
<reference evidence="1 2" key="1">
    <citation type="submission" date="2024-09" db="EMBL/GenBank/DDBJ databases">
        <authorList>
            <person name="Sun Q."/>
            <person name="Mori K."/>
        </authorList>
    </citation>
    <scope>NUCLEOTIDE SEQUENCE [LARGE SCALE GENOMIC DNA]</scope>
    <source>
        <strain evidence="1 2">JCM 3143</strain>
    </source>
</reference>
<proteinExistence type="predicted"/>
<dbReference type="InterPro" id="IPR042099">
    <property type="entry name" value="ANL_N_sf"/>
</dbReference>
<keyword evidence="1" id="KW-0436">Ligase</keyword>
<dbReference type="EMBL" id="JBHMBW010000108">
    <property type="protein sequence ID" value="MFB9631758.1"/>
    <property type="molecule type" value="Genomic_DNA"/>
</dbReference>
<dbReference type="SUPFAM" id="SSF56801">
    <property type="entry name" value="Acetyl-CoA synthetase-like"/>
    <property type="match status" value="1"/>
</dbReference>
<dbReference type="GO" id="GO:0016874">
    <property type="term" value="F:ligase activity"/>
    <property type="evidence" value="ECO:0007669"/>
    <property type="project" value="UniProtKB-KW"/>
</dbReference>
<comment type="caution">
    <text evidence="1">The sequence shown here is derived from an EMBL/GenBank/DDBJ whole genome shotgun (WGS) entry which is preliminary data.</text>
</comment>
<dbReference type="InterPro" id="IPR053158">
    <property type="entry name" value="CapK_Type1_Caps_Biosynth"/>
</dbReference>
<name>A0ABV5SLN9_9ACTN</name>
<dbReference type="Proteomes" id="UP001589532">
    <property type="component" value="Unassembled WGS sequence"/>
</dbReference>
<keyword evidence="2" id="KW-1185">Reference proteome</keyword>
<dbReference type="PANTHER" id="PTHR36932">
    <property type="entry name" value="CAPSULAR POLYSACCHARIDE BIOSYNTHESIS PROTEIN"/>
    <property type="match status" value="1"/>
</dbReference>
<protein>
    <submittedName>
        <fullName evidence="1">Phenylacetate--CoA ligase family protein</fullName>
    </submittedName>
</protein>